<organism evidence="1 2">
    <name type="scientific">Tepidiforma thermophila (strain KCTC 52669 / CGMCC 1.13589 / G233)</name>
    <dbReference type="NCBI Taxonomy" id="2761530"/>
    <lineage>
        <taxon>Bacteria</taxon>
        <taxon>Bacillati</taxon>
        <taxon>Chloroflexota</taxon>
        <taxon>Tepidiformia</taxon>
        <taxon>Tepidiformales</taxon>
        <taxon>Tepidiformaceae</taxon>
        <taxon>Tepidiforma</taxon>
    </lineage>
</organism>
<dbReference type="RefSeq" id="WP_098502968.1">
    <property type="nucleotide sequence ID" value="NZ_PDJQ01000001.1"/>
</dbReference>
<evidence type="ECO:0000313" key="1">
    <source>
        <dbReference type="EMBL" id="PFG73516.1"/>
    </source>
</evidence>
<accession>A0A2A9HEV6</accession>
<sequence length="315" mass="35091">MTAPPPGGRGRVLVLGLPYFGRRLAADLAGLGWKARYLPHPGRSLPGWARVAAAVARADIVYLIGSRLDRGSPQDRLLRIRRRPVVIHWVGTDVQIALEEHRRRNASARIAERAIHWADAPWLAEELRLAGIRAEYVPLPIPLPAADPPPLPEQFTVLLYYPVDAFDREVFDIDTMLRLPPAFPAVRFLMIPSPPETLPAPLPPNLEARGWVDDMDALYREVTVLVRLTTHDGQSFMAAEALARGRYLIWTHPMPGGIQAAGFEAVSAALRRLLERHEAGTLPLNLDGRRQVLERFGGGAPLRDIDERLQVLLPR</sequence>
<dbReference type="EMBL" id="PDJQ01000001">
    <property type="protein sequence ID" value="PFG73516.1"/>
    <property type="molecule type" value="Genomic_DNA"/>
</dbReference>
<protein>
    <recommendedName>
        <fullName evidence="3">Glycosyltransferase family 1 protein</fullName>
    </recommendedName>
</protein>
<keyword evidence="2" id="KW-1185">Reference proteome</keyword>
<name>A0A2A9HEV6_TEPT2</name>
<evidence type="ECO:0000313" key="2">
    <source>
        <dbReference type="Proteomes" id="UP000223071"/>
    </source>
</evidence>
<dbReference type="Proteomes" id="UP000223071">
    <property type="component" value="Unassembled WGS sequence"/>
</dbReference>
<evidence type="ECO:0008006" key="3">
    <source>
        <dbReference type="Google" id="ProtNLM"/>
    </source>
</evidence>
<proteinExistence type="predicted"/>
<reference evidence="1 2" key="1">
    <citation type="submission" date="2017-09" db="EMBL/GenBank/DDBJ databases">
        <title>Sequencing the genomes of two abundant thermophiles in Great Basin hot springs: Thermocrinis jamiesonii and novel Chloroflexi Thermoflexus hugenholtzii.</title>
        <authorList>
            <person name="Hedlund B."/>
        </authorList>
    </citation>
    <scope>NUCLEOTIDE SEQUENCE [LARGE SCALE GENOMIC DNA]</scope>
    <source>
        <strain evidence="1 2">G233</strain>
    </source>
</reference>
<gene>
    <name evidence="1" type="ORF">A9A59_0715</name>
</gene>
<dbReference type="AlphaFoldDB" id="A0A2A9HEV6"/>
<dbReference type="SUPFAM" id="SSF53756">
    <property type="entry name" value="UDP-Glycosyltransferase/glycogen phosphorylase"/>
    <property type="match status" value="1"/>
</dbReference>
<comment type="caution">
    <text evidence="1">The sequence shown here is derived from an EMBL/GenBank/DDBJ whole genome shotgun (WGS) entry which is preliminary data.</text>
</comment>